<dbReference type="PANTHER" id="PTHR46114:SF1">
    <property type="entry name" value="ZAD DOMAIN-CONTAINING PROTEIN"/>
    <property type="match status" value="1"/>
</dbReference>
<evidence type="ECO:0000313" key="1">
    <source>
        <dbReference type="EMBL" id="LAC24641.1"/>
    </source>
</evidence>
<dbReference type="AlphaFoldDB" id="A0A6A7G1J7"/>
<reference evidence="1" key="1">
    <citation type="submission" date="2017-11" db="EMBL/GenBank/DDBJ databases">
        <title>The sensing device of the deep-sea amphipod.</title>
        <authorList>
            <person name="Kobayashi H."/>
            <person name="Nagahama T."/>
            <person name="Arai W."/>
            <person name="Sasagawa Y."/>
            <person name="Umeda M."/>
            <person name="Hayashi T."/>
            <person name="Nikaido I."/>
            <person name="Watanabe H."/>
            <person name="Oguri K."/>
            <person name="Kitazato H."/>
            <person name="Fujioka K."/>
            <person name="Kido Y."/>
            <person name="Takami H."/>
        </authorList>
    </citation>
    <scope>NUCLEOTIDE SEQUENCE</scope>
    <source>
        <tissue evidence="1">Whole body</tissue>
    </source>
</reference>
<protein>
    <submittedName>
        <fullName evidence="1">Uncharacterized protein</fullName>
    </submittedName>
</protein>
<name>A0A6A7G1J7_9CRUS</name>
<proteinExistence type="evidence at transcript level"/>
<dbReference type="EMBL" id="IACT01005488">
    <property type="protein sequence ID" value="LAC24641.1"/>
    <property type="molecule type" value="mRNA"/>
</dbReference>
<accession>A0A6A7G1J7</accession>
<organism evidence="1">
    <name type="scientific">Hirondellea gigas</name>
    <dbReference type="NCBI Taxonomy" id="1518452"/>
    <lineage>
        <taxon>Eukaryota</taxon>
        <taxon>Metazoa</taxon>
        <taxon>Ecdysozoa</taxon>
        <taxon>Arthropoda</taxon>
        <taxon>Crustacea</taxon>
        <taxon>Multicrustacea</taxon>
        <taxon>Malacostraca</taxon>
        <taxon>Eumalacostraca</taxon>
        <taxon>Peracarida</taxon>
        <taxon>Amphipoda</taxon>
        <taxon>Amphilochidea</taxon>
        <taxon>Lysianassida</taxon>
        <taxon>Lysianassidira</taxon>
        <taxon>Lysianassoidea</taxon>
        <taxon>Lysianassidae</taxon>
        <taxon>Hirondellea</taxon>
    </lineage>
</organism>
<dbReference type="PANTHER" id="PTHR46114">
    <property type="entry name" value="APPLE DOMAIN-CONTAINING PROTEIN"/>
    <property type="match status" value="1"/>
</dbReference>
<sequence length="205" mass="23784">MVLGLQSGYTKYFCFLCLWDSRADKQHYVQRNWPARSDLEPGAHNVVTHALVNPHKILLPPLHIKLGLMKNFVKALNKDGRAFLFLTKKFPRVSDAKLKAGIFDGPQIRELMKDPKFDESMEDNERNAWLAFKSIVTNFLGNRRSPEYGRVVEELLQSFQALGARMSIKMHFLSSHLDYFPENCGDVSEEQGERFHQDIRVMEER</sequence>